<evidence type="ECO:0000256" key="1">
    <source>
        <dbReference type="ARBA" id="ARBA00004239"/>
    </source>
</evidence>
<dbReference type="Pfam" id="PF07722">
    <property type="entry name" value="Peptidase_C26"/>
    <property type="match status" value="1"/>
</dbReference>
<dbReference type="RefSeq" id="XP_017783519.1">
    <property type="nucleotide sequence ID" value="XM_017928030.1"/>
</dbReference>
<evidence type="ECO:0000256" key="5">
    <source>
        <dbReference type="ARBA" id="ARBA00022729"/>
    </source>
</evidence>
<dbReference type="Gene3D" id="3.40.50.880">
    <property type="match status" value="1"/>
</dbReference>
<dbReference type="SUPFAM" id="SSF52317">
    <property type="entry name" value="Class I glutamine amidotransferase-like"/>
    <property type="match status" value="1"/>
</dbReference>
<dbReference type="RefSeq" id="XP_017783520.1">
    <property type="nucleotide sequence ID" value="XM_017928031.1"/>
</dbReference>
<dbReference type="Proteomes" id="UP000695000">
    <property type="component" value="Unplaced"/>
</dbReference>
<dbReference type="PANTHER" id="PTHR11315:SF0">
    <property type="entry name" value="FOLATE GAMMA-GLUTAMYL HYDROLASE"/>
    <property type="match status" value="1"/>
</dbReference>
<dbReference type="InterPro" id="IPR015527">
    <property type="entry name" value="Pept_C26_g-glut_hydrolase"/>
</dbReference>
<comment type="catalytic activity">
    <reaction evidence="7">
        <text>(6S)-5,6,7,8-tetrahydrofolyl-(gamma-L-Glu)(n) + (n-1) H2O = (6S)-5,6,7,8-tetrahydrofolate + (n-1) L-glutamate</text>
        <dbReference type="Rhea" id="RHEA:56784"/>
        <dbReference type="Rhea" id="RHEA-COMP:14738"/>
        <dbReference type="ChEBI" id="CHEBI:15377"/>
        <dbReference type="ChEBI" id="CHEBI:29985"/>
        <dbReference type="ChEBI" id="CHEBI:57453"/>
        <dbReference type="ChEBI" id="CHEBI:141005"/>
        <dbReference type="EC" id="3.4.19.9"/>
    </reaction>
</comment>
<feature type="chain" id="PRO_5045022779" description="folate gamma-glutamyl hydrolase" evidence="8">
    <location>
        <begin position="19"/>
        <end position="321"/>
    </location>
</feature>
<keyword evidence="5 8" id="KW-0732">Signal</keyword>
<evidence type="ECO:0000256" key="8">
    <source>
        <dbReference type="SAM" id="SignalP"/>
    </source>
</evidence>
<evidence type="ECO:0000313" key="11">
    <source>
        <dbReference type="RefSeq" id="XP_017783520.1"/>
    </source>
</evidence>
<dbReference type="PROSITE" id="PS51275">
    <property type="entry name" value="PEPTIDASE_C26_GGH"/>
    <property type="match status" value="1"/>
</dbReference>
<name>A0ABM1N9M0_NICVS</name>
<evidence type="ECO:0000256" key="4">
    <source>
        <dbReference type="ARBA" id="ARBA00022525"/>
    </source>
</evidence>
<accession>A0ABM1N9M0</accession>
<organism evidence="9 11">
    <name type="scientific">Nicrophorus vespilloides</name>
    <name type="common">Boreal carrion beetle</name>
    <dbReference type="NCBI Taxonomy" id="110193"/>
    <lineage>
        <taxon>Eukaryota</taxon>
        <taxon>Metazoa</taxon>
        <taxon>Ecdysozoa</taxon>
        <taxon>Arthropoda</taxon>
        <taxon>Hexapoda</taxon>
        <taxon>Insecta</taxon>
        <taxon>Pterygota</taxon>
        <taxon>Neoptera</taxon>
        <taxon>Endopterygota</taxon>
        <taxon>Coleoptera</taxon>
        <taxon>Polyphaga</taxon>
        <taxon>Staphyliniformia</taxon>
        <taxon>Silphidae</taxon>
        <taxon>Nicrophorinae</taxon>
        <taxon>Nicrophorus</taxon>
    </lineage>
</organism>
<dbReference type="EC" id="3.4.19.9" evidence="3 7"/>
<keyword evidence="9" id="KW-1185">Reference proteome</keyword>
<evidence type="ECO:0000256" key="6">
    <source>
        <dbReference type="ARBA" id="ARBA00022801"/>
    </source>
</evidence>
<feature type="active site" description="Nucleophile" evidence="7">
    <location>
        <position position="126"/>
    </location>
</feature>
<evidence type="ECO:0000256" key="2">
    <source>
        <dbReference type="ARBA" id="ARBA00011083"/>
    </source>
</evidence>
<protein>
    <recommendedName>
        <fullName evidence="3 7">folate gamma-glutamyl hydrolase</fullName>
        <ecNumber evidence="3 7">3.4.19.9</ecNumber>
    </recommendedName>
</protein>
<evidence type="ECO:0000313" key="10">
    <source>
        <dbReference type="RefSeq" id="XP_017783519.1"/>
    </source>
</evidence>
<dbReference type="PANTHER" id="PTHR11315">
    <property type="entry name" value="PROTEASE FAMILY C26 GAMMA-GLUTAMYL HYDROLASE"/>
    <property type="match status" value="1"/>
</dbReference>
<evidence type="ECO:0000313" key="9">
    <source>
        <dbReference type="Proteomes" id="UP000695000"/>
    </source>
</evidence>
<reference evidence="10 11" key="1">
    <citation type="submission" date="2025-05" db="UniProtKB">
        <authorList>
            <consortium name="RefSeq"/>
        </authorList>
    </citation>
    <scope>IDENTIFICATION</scope>
    <source>
        <tissue evidence="10 11">Whole Larva</tissue>
    </source>
</reference>
<dbReference type="PROSITE" id="PS51273">
    <property type="entry name" value="GATASE_TYPE_1"/>
    <property type="match status" value="1"/>
</dbReference>
<dbReference type="GeneID" id="108567519"/>
<proteinExistence type="inferred from homology"/>
<sequence length="321" mass="36718">MGLRCLLFIWLAASAVSATTMPVIGILSQEAKSLQKYFPDVQYHSYIAASYVKYIESAGARVVPIWIGRDEQYYSDIVNKTNGILFPGGATWFYDKNGYADAGEMIYRAAIASNEAGRFFPLWGTCLGMELIFHVELDGVNVRADCDSHKISLPLKFVSDYRQSRMFRNASDQVIDVLSKEDVTVNSHMFCITPTNFTKFGLDKSFKYMSTNEDVNGLTFISSFESTKYPFYGVQFHPEKNSFEFVHKQDSYVNHSKDAVTVAQYFANFFVEQARKNENSFPTPQEEYNHLIYNFQTEFLASKGASYQQAYMFTQADNERR</sequence>
<gene>
    <name evidence="10 11" type="primary">LOC108567519</name>
</gene>
<comment type="similarity">
    <text evidence="2">Belongs to the peptidase C26 family.</text>
</comment>
<feature type="active site" evidence="7">
    <location>
        <position position="237"/>
    </location>
</feature>
<dbReference type="InterPro" id="IPR011697">
    <property type="entry name" value="Peptidase_C26"/>
</dbReference>
<feature type="signal peptide" evidence="8">
    <location>
        <begin position="1"/>
        <end position="18"/>
    </location>
</feature>
<evidence type="ECO:0000256" key="3">
    <source>
        <dbReference type="ARBA" id="ARBA00012886"/>
    </source>
</evidence>
<keyword evidence="4" id="KW-0964">Secreted</keyword>
<keyword evidence="6 7" id="KW-0378">Hydrolase</keyword>
<dbReference type="InterPro" id="IPR029062">
    <property type="entry name" value="Class_I_gatase-like"/>
</dbReference>
<comment type="subcellular location">
    <subcellularLocation>
        <location evidence="1">Secreted</location>
        <location evidence="1">Extracellular space</location>
    </subcellularLocation>
</comment>
<evidence type="ECO:0000256" key="7">
    <source>
        <dbReference type="PROSITE-ProRule" id="PRU00607"/>
    </source>
</evidence>